<dbReference type="AlphaFoldDB" id="A0A6H9GT40"/>
<dbReference type="GO" id="GO:0003729">
    <property type="term" value="F:mRNA binding"/>
    <property type="evidence" value="ECO:0007669"/>
    <property type="project" value="InterPro"/>
</dbReference>
<name>A0A6H9GT40_MICAE</name>
<protein>
    <recommendedName>
        <fullName evidence="3">YcfA family protein</fullName>
    </recommendedName>
</protein>
<reference evidence="1 2" key="1">
    <citation type="submission" date="2019-02" db="EMBL/GenBank/DDBJ databases">
        <title>Draft genome sequence of Arthrospira platensis NIES-3804.</title>
        <authorList>
            <person name="Yamaguchi H."/>
            <person name="Suzuki S."/>
            <person name="Kawachi M."/>
        </authorList>
    </citation>
    <scope>NUCLEOTIDE SEQUENCE [LARGE SCALE GENOMIC DNA]</scope>
    <source>
        <strain evidence="1 2">NIES-3804</strain>
    </source>
</reference>
<dbReference type="EMBL" id="BJCI01000006">
    <property type="protein sequence ID" value="GCL49002.1"/>
    <property type="molecule type" value="Genomic_DNA"/>
</dbReference>
<evidence type="ECO:0008006" key="3">
    <source>
        <dbReference type="Google" id="ProtNLM"/>
    </source>
</evidence>
<organism evidence="1 2">
    <name type="scientific">Microcystis aeruginosa NIES-3804</name>
    <dbReference type="NCBI Taxonomy" id="2517783"/>
    <lineage>
        <taxon>Bacteria</taxon>
        <taxon>Bacillati</taxon>
        <taxon>Cyanobacteriota</taxon>
        <taxon>Cyanophyceae</taxon>
        <taxon>Oscillatoriophycideae</taxon>
        <taxon>Chroococcales</taxon>
        <taxon>Microcystaceae</taxon>
        <taxon>Microcystis</taxon>
    </lineage>
</organism>
<dbReference type="InterPro" id="IPR012933">
    <property type="entry name" value="HicA_mRNA_interferase"/>
</dbReference>
<evidence type="ECO:0000313" key="2">
    <source>
        <dbReference type="Proteomes" id="UP000435041"/>
    </source>
</evidence>
<gene>
    <name evidence="1" type="ORF">NIES3804_05530</name>
</gene>
<accession>A0A6H9GT40</accession>
<proteinExistence type="predicted"/>
<dbReference type="SUPFAM" id="SSF54786">
    <property type="entry name" value="YcfA/nrd intein domain"/>
    <property type="match status" value="1"/>
</dbReference>
<comment type="caution">
    <text evidence="1">The sequence shown here is derived from an EMBL/GenBank/DDBJ whole genome shotgun (WGS) entry which is preliminary data.</text>
</comment>
<dbReference type="Pfam" id="PF07927">
    <property type="entry name" value="HicA_toxin"/>
    <property type="match status" value="1"/>
</dbReference>
<sequence>MLTRSRIANRVRINLGVKGKEKARVNAQNVTFTNTLYHDVERADYFACICIGCMSKQDKLLIKILLGNSDANIPFEQLCQLLRKLGFDQRIGGSHHIFTKEGVEEILNLQPKQGKAKAYQVKQIRSLILKYKLGYQDENSL</sequence>
<evidence type="ECO:0000313" key="1">
    <source>
        <dbReference type="EMBL" id="GCL49002.1"/>
    </source>
</evidence>
<dbReference type="Proteomes" id="UP000435041">
    <property type="component" value="Unassembled WGS sequence"/>
</dbReference>